<keyword evidence="3" id="KW-0378">Hydrolase</keyword>
<dbReference type="SMART" id="SM00849">
    <property type="entry name" value="Lactamase_B"/>
    <property type="match status" value="1"/>
</dbReference>
<comment type="similarity">
    <text evidence="1">Belongs to the metallo-beta-lactamase superfamily.</text>
</comment>
<evidence type="ECO:0000256" key="3">
    <source>
        <dbReference type="ARBA" id="ARBA00022801"/>
    </source>
</evidence>
<evidence type="ECO:0000256" key="1">
    <source>
        <dbReference type="ARBA" id="ARBA00007749"/>
    </source>
</evidence>
<dbReference type="Pfam" id="PF00753">
    <property type="entry name" value="Lactamase_B"/>
    <property type="match status" value="1"/>
</dbReference>
<name>A0ABU1JZJ4_9PROT</name>
<keyword evidence="7" id="KW-1185">Reference proteome</keyword>
<feature type="domain" description="Metallo-beta-lactamase" evidence="5">
    <location>
        <begin position="52"/>
        <end position="256"/>
    </location>
</feature>
<organism evidence="6 7">
    <name type="scientific">Inquilinus ginsengisoli</name>
    <dbReference type="NCBI Taxonomy" id="363840"/>
    <lineage>
        <taxon>Bacteria</taxon>
        <taxon>Pseudomonadati</taxon>
        <taxon>Pseudomonadota</taxon>
        <taxon>Alphaproteobacteria</taxon>
        <taxon>Rhodospirillales</taxon>
        <taxon>Rhodospirillaceae</taxon>
        <taxon>Inquilinus</taxon>
    </lineage>
</organism>
<dbReference type="EMBL" id="JAVDPW010000013">
    <property type="protein sequence ID" value="MDR6293697.1"/>
    <property type="molecule type" value="Genomic_DNA"/>
</dbReference>
<gene>
    <name evidence="6" type="ORF">E9232_006248</name>
</gene>
<keyword evidence="2" id="KW-0479">Metal-binding</keyword>
<dbReference type="Gene3D" id="3.60.15.10">
    <property type="entry name" value="Ribonuclease Z/Hydroxyacylglutathione hydrolase-like"/>
    <property type="match status" value="1"/>
</dbReference>
<proteinExistence type="inferred from homology"/>
<dbReference type="CDD" id="cd07720">
    <property type="entry name" value="OPHC2-like_MBL-fold"/>
    <property type="match status" value="1"/>
</dbReference>
<evidence type="ECO:0000313" key="7">
    <source>
        <dbReference type="Proteomes" id="UP001262410"/>
    </source>
</evidence>
<dbReference type="InterPro" id="IPR001279">
    <property type="entry name" value="Metallo-B-lactamas"/>
</dbReference>
<dbReference type="Proteomes" id="UP001262410">
    <property type="component" value="Unassembled WGS sequence"/>
</dbReference>
<reference evidence="6 7" key="1">
    <citation type="submission" date="2023-07" db="EMBL/GenBank/DDBJ databases">
        <title>Sorghum-associated microbial communities from plants grown in Nebraska, USA.</title>
        <authorList>
            <person name="Schachtman D."/>
        </authorList>
    </citation>
    <scope>NUCLEOTIDE SEQUENCE [LARGE SCALE GENOMIC DNA]</scope>
    <source>
        <strain evidence="6 7">584</strain>
    </source>
</reference>
<dbReference type="SUPFAM" id="SSF56281">
    <property type="entry name" value="Metallo-hydrolase/oxidoreductase"/>
    <property type="match status" value="1"/>
</dbReference>
<dbReference type="PANTHER" id="PTHR42978">
    <property type="entry name" value="QUORUM-QUENCHING LACTONASE YTNP-RELATED-RELATED"/>
    <property type="match status" value="1"/>
</dbReference>
<sequence>MSAAARRFGAYDLTVLLDGIFEAPKTVLSHAAGEDATRRLVDSWPGDKISIDVNCYLLTGPNGVTLIDAGTGDHWGPMLGKARAALAAAGVRPEQVDRVLLTHLHGDHALGLLDGDRAWLPRAEILIPERDLAFYGDPAVAETFPPARRGNFKTAADLARAYAGRVRTIAPGPVEGLPDIEAVPLPGHTPGQSGYRIGEGRDSLLIWADAIHLGDPQIEDPEVGLTYDLDPAQAVQSRRVLLEEAARHGWLVTGSHVSRTGRIEAGAGDRGWRFVED</sequence>
<dbReference type="RefSeq" id="WP_309800885.1">
    <property type="nucleotide sequence ID" value="NZ_JAVDPW010000013.1"/>
</dbReference>
<dbReference type="PANTHER" id="PTHR42978:SF6">
    <property type="entry name" value="QUORUM-QUENCHING LACTONASE YTNP-RELATED"/>
    <property type="match status" value="1"/>
</dbReference>
<dbReference type="InterPro" id="IPR036866">
    <property type="entry name" value="RibonucZ/Hydroxyglut_hydro"/>
</dbReference>
<evidence type="ECO:0000256" key="2">
    <source>
        <dbReference type="ARBA" id="ARBA00022723"/>
    </source>
</evidence>
<accession>A0ABU1JZJ4</accession>
<keyword evidence="4" id="KW-0862">Zinc</keyword>
<protein>
    <submittedName>
        <fullName evidence="6">Glyoxylase-like metal-dependent hydrolase (Beta-lactamase superfamily II)</fullName>
    </submittedName>
</protein>
<evidence type="ECO:0000313" key="6">
    <source>
        <dbReference type="EMBL" id="MDR6293697.1"/>
    </source>
</evidence>
<dbReference type="InterPro" id="IPR051013">
    <property type="entry name" value="MBL_superfamily_lactonases"/>
</dbReference>
<evidence type="ECO:0000259" key="5">
    <source>
        <dbReference type="SMART" id="SM00849"/>
    </source>
</evidence>
<comment type="caution">
    <text evidence="6">The sequence shown here is derived from an EMBL/GenBank/DDBJ whole genome shotgun (WGS) entry which is preliminary data.</text>
</comment>
<evidence type="ECO:0000256" key="4">
    <source>
        <dbReference type="ARBA" id="ARBA00022833"/>
    </source>
</evidence>